<evidence type="ECO:0008006" key="5">
    <source>
        <dbReference type="Google" id="ProtNLM"/>
    </source>
</evidence>
<keyword evidence="4" id="KW-1185">Reference proteome</keyword>
<dbReference type="Proteomes" id="UP000601990">
    <property type="component" value="Unassembled WGS sequence"/>
</dbReference>
<comment type="caution">
    <text evidence="3">The sequence shown here is derived from an EMBL/GenBank/DDBJ whole genome shotgun (WGS) entry which is preliminary data.</text>
</comment>
<feature type="compositionally biased region" description="Basic and acidic residues" evidence="1">
    <location>
        <begin position="74"/>
        <end position="84"/>
    </location>
</feature>
<feature type="region of interest" description="Disordered" evidence="1">
    <location>
        <begin position="158"/>
        <end position="224"/>
    </location>
</feature>
<reference evidence="3" key="1">
    <citation type="submission" date="2019-12" db="EMBL/GenBank/DDBJ databases">
        <title>Comparative genomics gives insights into the taxonomy of the Azoarcus-Aromatoleum group and reveals separate origins of nif in the plant-associated Azoarcus and non-plant-associated Aromatoleum sub-groups.</title>
        <authorList>
            <person name="Lafos M."/>
            <person name="Maluk M."/>
            <person name="Batista M."/>
            <person name="Junghare M."/>
            <person name="Carmona M."/>
            <person name="Faoro H."/>
            <person name="Cruz L.M."/>
            <person name="Battistoni F."/>
            <person name="De Souza E."/>
            <person name="Pedrosa F."/>
            <person name="Chen W.-M."/>
            <person name="Poole P.S."/>
            <person name="Dixon R.A."/>
            <person name="James E.K."/>
        </authorList>
    </citation>
    <scope>NUCLEOTIDE SEQUENCE</scope>
    <source>
        <strain evidence="3">U120</strain>
    </source>
</reference>
<evidence type="ECO:0000313" key="4">
    <source>
        <dbReference type="Proteomes" id="UP000601990"/>
    </source>
</evidence>
<evidence type="ECO:0000256" key="2">
    <source>
        <dbReference type="SAM" id="Phobius"/>
    </source>
</evidence>
<keyword evidence="2" id="KW-0812">Transmembrane</keyword>
<sequence length="224" mass="24405">MIAPITRYALLLSAIIAVGIVLLWQSGEKNWAPPQPRSLDESLFDIPKIEHKSPEEGTSGETRLRPLFISTRRASPESERKAEEGPDPFADIRVLGLFASDKEGGAVLLVEGKPKRVRYGDKIGPWALQSVDGTRAVFVGNGGKQTVLQMRYLTKPAPGSARANEASPESAIEGATAGPEGTRAGTASESAGSREEARRLLAEKRRARADERRARLEELRQQRP</sequence>
<feature type="region of interest" description="Disordered" evidence="1">
    <location>
        <begin position="45"/>
        <end position="85"/>
    </location>
</feature>
<name>A0ABX1N475_9RHOO</name>
<evidence type="ECO:0000313" key="3">
    <source>
        <dbReference type="EMBL" id="NMF94079.1"/>
    </source>
</evidence>
<organism evidence="3 4">
    <name type="scientific">Aromatoleum buckelii</name>
    <dbReference type="NCBI Taxonomy" id="200254"/>
    <lineage>
        <taxon>Bacteria</taxon>
        <taxon>Pseudomonadati</taxon>
        <taxon>Pseudomonadota</taxon>
        <taxon>Betaproteobacteria</taxon>
        <taxon>Rhodocyclales</taxon>
        <taxon>Rhodocyclaceae</taxon>
        <taxon>Aromatoleum</taxon>
    </lineage>
</organism>
<evidence type="ECO:0000256" key="1">
    <source>
        <dbReference type="SAM" id="MobiDB-lite"/>
    </source>
</evidence>
<proteinExistence type="predicted"/>
<feature type="compositionally biased region" description="Basic and acidic residues" evidence="1">
    <location>
        <begin position="192"/>
        <end position="224"/>
    </location>
</feature>
<gene>
    <name evidence="3" type="ORF">GO608_12155</name>
</gene>
<dbReference type="RefSeq" id="WP_169199321.1">
    <property type="nucleotide sequence ID" value="NZ_WTVH02000010.1"/>
</dbReference>
<accession>A0ABX1N475</accession>
<dbReference type="EMBL" id="WTVH01000023">
    <property type="protein sequence ID" value="NMF94079.1"/>
    <property type="molecule type" value="Genomic_DNA"/>
</dbReference>
<keyword evidence="2" id="KW-1133">Transmembrane helix</keyword>
<keyword evidence="2" id="KW-0472">Membrane</keyword>
<feature type="transmembrane region" description="Helical" evidence="2">
    <location>
        <begin position="6"/>
        <end position="24"/>
    </location>
</feature>
<protein>
    <recommendedName>
        <fullName evidence="5">Type II secretion system protein GspC N-terminal domain-containing protein</fullName>
    </recommendedName>
</protein>